<organism evidence="2 3">
    <name type="scientific">Candidatus Kaiserbacteria bacterium RIFCSPLOWO2_12_FULL_45_26</name>
    <dbReference type="NCBI Taxonomy" id="1798525"/>
    <lineage>
        <taxon>Bacteria</taxon>
        <taxon>Candidatus Kaiseribacteriota</taxon>
    </lineage>
</organism>
<sequence length="118" mass="12592">MWSTGVLFFCASIIASTAVAATVTNNVSVESSSDNGTNNSSSISVKTVVDGQVVEDYQETSATGKLFYSSEINEDDFVRIIVASTSNSNKEAEIARLVELMSLLEDLLRLLTKISGST</sequence>
<feature type="signal peptide" evidence="1">
    <location>
        <begin position="1"/>
        <end position="20"/>
    </location>
</feature>
<comment type="caution">
    <text evidence="2">The sequence shown here is derived from an EMBL/GenBank/DDBJ whole genome shotgun (WGS) entry which is preliminary data.</text>
</comment>
<evidence type="ECO:0000313" key="2">
    <source>
        <dbReference type="EMBL" id="OGG85056.1"/>
    </source>
</evidence>
<reference evidence="2 3" key="1">
    <citation type="journal article" date="2016" name="Nat. Commun.">
        <title>Thousands of microbial genomes shed light on interconnected biogeochemical processes in an aquifer system.</title>
        <authorList>
            <person name="Anantharaman K."/>
            <person name="Brown C.T."/>
            <person name="Hug L.A."/>
            <person name="Sharon I."/>
            <person name="Castelle C.J."/>
            <person name="Probst A.J."/>
            <person name="Thomas B.C."/>
            <person name="Singh A."/>
            <person name="Wilkins M.J."/>
            <person name="Karaoz U."/>
            <person name="Brodie E.L."/>
            <person name="Williams K.H."/>
            <person name="Hubbard S.S."/>
            <person name="Banfield J.F."/>
        </authorList>
    </citation>
    <scope>NUCLEOTIDE SEQUENCE [LARGE SCALE GENOMIC DNA]</scope>
</reference>
<dbReference type="STRING" id="1798525.A3G90_03275"/>
<protein>
    <submittedName>
        <fullName evidence="2">Uncharacterized protein</fullName>
    </submittedName>
</protein>
<proteinExistence type="predicted"/>
<dbReference type="EMBL" id="MFMM01000001">
    <property type="protein sequence ID" value="OGG85056.1"/>
    <property type="molecule type" value="Genomic_DNA"/>
</dbReference>
<dbReference type="Proteomes" id="UP000177325">
    <property type="component" value="Unassembled WGS sequence"/>
</dbReference>
<feature type="chain" id="PRO_5009524381" evidence="1">
    <location>
        <begin position="21"/>
        <end position="118"/>
    </location>
</feature>
<gene>
    <name evidence="2" type="ORF">A3G90_03275</name>
</gene>
<evidence type="ECO:0000256" key="1">
    <source>
        <dbReference type="SAM" id="SignalP"/>
    </source>
</evidence>
<keyword evidence="1" id="KW-0732">Signal</keyword>
<accession>A0A1F6FGS2</accession>
<name>A0A1F6FGS2_9BACT</name>
<evidence type="ECO:0000313" key="3">
    <source>
        <dbReference type="Proteomes" id="UP000177325"/>
    </source>
</evidence>
<dbReference type="AlphaFoldDB" id="A0A1F6FGS2"/>